<evidence type="ECO:0000313" key="5">
    <source>
        <dbReference type="Proteomes" id="UP001205601"/>
    </source>
</evidence>
<evidence type="ECO:0000313" key="4">
    <source>
        <dbReference type="EMBL" id="MCT8331683.1"/>
    </source>
</evidence>
<dbReference type="Gene3D" id="1.10.443.10">
    <property type="entry name" value="Intergrase catalytic core"/>
    <property type="match status" value="1"/>
</dbReference>
<keyword evidence="1" id="KW-0233">DNA recombination</keyword>
<dbReference type="InterPro" id="IPR013762">
    <property type="entry name" value="Integrase-like_cat_sf"/>
</dbReference>
<protein>
    <submittedName>
        <fullName evidence="4">Site-specific integrase</fullName>
    </submittedName>
</protein>
<feature type="domain" description="Tyr recombinase" evidence="3">
    <location>
        <begin position="305"/>
        <end position="512"/>
    </location>
</feature>
<dbReference type="InterPro" id="IPR011010">
    <property type="entry name" value="DNA_brk_join_enz"/>
</dbReference>
<name>A0ABT2NRX5_9RHOB</name>
<comment type="caution">
    <text evidence="4">The sequence shown here is derived from an EMBL/GenBank/DDBJ whole genome shotgun (WGS) entry which is preliminary data.</text>
</comment>
<dbReference type="RefSeq" id="WP_261497591.1">
    <property type="nucleotide sequence ID" value="NZ_JAOCQF010000006.1"/>
</dbReference>
<feature type="region of interest" description="Disordered" evidence="2">
    <location>
        <begin position="513"/>
        <end position="553"/>
    </location>
</feature>
<dbReference type="CDD" id="cd00397">
    <property type="entry name" value="DNA_BRE_C"/>
    <property type="match status" value="1"/>
</dbReference>
<keyword evidence="5" id="KW-1185">Reference proteome</keyword>
<accession>A0ABT2NRX5</accession>
<organism evidence="4 5">
    <name type="scientific">Albidovulum sediminis</name>
    <dbReference type="NCBI Taxonomy" id="3066345"/>
    <lineage>
        <taxon>Bacteria</taxon>
        <taxon>Pseudomonadati</taxon>
        <taxon>Pseudomonadota</taxon>
        <taxon>Alphaproteobacteria</taxon>
        <taxon>Rhodobacterales</taxon>
        <taxon>Paracoccaceae</taxon>
        <taxon>Albidovulum</taxon>
    </lineage>
</organism>
<dbReference type="EMBL" id="JAOCQF010000006">
    <property type="protein sequence ID" value="MCT8331683.1"/>
    <property type="molecule type" value="Genomic_DNA"/>
</dbReference>
<dbReference type="Pfam" id="PF00589">
    <property type="entry name" value="Phage_integrase"/>
    <property type="match status" value="1"/>
</dbReference>
<evidence type="ECO:0000256" key="1">
    <source>
        <dbReference type="ARBA" id="ARBA00023172"/>
    </source>
</evidence>
<dbReference type="Proteomes" id="UP001205601">
    <property type="component" value="Unassembled WGS sequence"/>
</dbReference>
<evidence type="ECO:0000256" key="2">
    <source>
        <dbReference type="SAM" id="MobiDB-lite"/>
    </source>
</evidence>
<sequence length="553" mass="60313">MTDALNAAPETAPADPLWLQPRIAAVMPAAMGIADKTWSNITSNAKAALAECGIVARSRQKRLSLSPAWDTLWSAVVASKDASLRIMLDRFVQFLDANDIAPESVVTADLDAYIEALRVNTIRKDPALTLRKTRAAWNRAIDKVAGWPGQSLEAPVSDDLISLPLSTFPPSFGTELEALTHRLAHPDPLARGPKKRALRPATVQGRRDQILRFASAVVRAGTPPASLTGLKELMAPATLERGLRWFLARTGNSVTSGISNIAAALRATARKDLGLSETEFGAVKDLCDRLIPPRPPGLTAKNRKRLMVFDDPEIVSHFLSLADELWDAAQTCRKPRDRALQSEIALAVGLACYIPLRIRNLTQLDCEGELLRLGPGNVVVQIPGSRVKNHQEITFPVPAHLVERIDAHLAHRAGVLCPASTRWLFPQRDGSAPMAPGDLGKRITQTIRKVMGIDVNPHLFRHLAAKLLLQNNPGHYELVRRILGHTDTSTVWQTYVGFEADGATRLLAETVNDRKAPPAPKARKQTKLWPKASAKHGAKIRANSGPGTLEKKP</sequence>
<dbReference type="SUPFAM" id="SSF56349">
    <property type="entry name" value="DNA breaking-rejoining enzymes"/>
    <property type="match status" value="1"/>
</dbReference>
<evidence type="ECO:0000259" key="3">
    <source>
        <dbReference type="PROSITE" id="PS51898"/>
    </source>
</evidence>
<dbReference type="InterPro" id="IPR002104">
    <property type="entry name" value="Integrase_catalytic"/>
</dbReference>
<reference evidence="5" key="1">
    <citation type="submission" date="2023-07" db="EMBL/GenBank/DDBJ databases">
        <title>Defluviimonas sediminis sp. nov., isolated from mangrove sediment.</title>
        <authorList>
            <person name="Liu L."/>
            <person name="Li J."/>
            <person name="Huang Y."/>
            <person name="Pan J."/>
            <person name="Li M."/>
        </authorList>
    </citation>
    <scope>NUCLEOTIDE SEQUENCE [LARGE SCALE GENOMIC DNA]</scope>
    <source>
        <strain evidence="5">FT324</strain>
    </source>
</reference>
<proteinExistence type="predicted"/>
<dbReference type="PROSITE" id="PS51898">
    <property type="entry name" value="TYR_RECOMBINASE"/>
    <property type="match status" value="1"/>
</dbReference>
<gene>
    <name evidence="4" type="ORF">N5I32_19380</name>
</gene>